<accession>A0A5P1FCB9</accession>
<dbReference type="InterPro" id="IPR035969">
    <property type="entry name" value="Rab-GAP_TBC_sf"/>
</dbReference>
<dbReference type="GO" id="GO:0006801">
    <property type="term" value="P:superoxide metabolic process"/>
    <property type="evidence" value="ECO:0007669"/>
    <property type="project" value="InterPro"/>
</dbReference>
<dbReference type="PRINTS" id="PR00068">
    <property type="entry name" value="CUZNDISMTASE"/>
</dbReference>
<dbReference type="InterPro" id="IPR036423">
    <property type="entry name" value="SOD-like_Cu/Zn_dom_sf"/>
</dbReference>
<dbReference type="Gene3D" id="1.10.472.80">
    <property type="entry name" value="Ypt/Rab-GAP domain of gyp1p, domain 3"/>
    <property type="match status" value="1"/>
</dbReference>
<evidence type="ECO:0000313" key="2">
    <source>
        <dbReference type="EMBL" id="ONK75037.1"/>
    </source>
</evidence>
<dbReference type="Gramene" id="ONK75037">
    <property type="protein sequence ID" value="ONK75037"/>
    <property type="gene ID" value="A4U43_C03F12670"/>
</dbReference>
<dbReference type="GO" id="GO:0046872">
    <property type="term" value="F:metal ion binding"/>
    <property type="evidence" value="ECO:0007669"/>
    <property type="project" value="InterPro"/>
</dbReference>
<sequence>MEDQGLEFLQFAFRWFNCLLIREIPFHLVTRLWDTYLAEGDALPEFLVTLNHLEQVKDFTPCISLDLKPPAADVAAIKIKLSGSHSVFGRAIVVHADPDDLGRGKLTLLINSH</sequence>
<name>A0A5P1FCB9_ASPOF</name>
<dbReference type="Proteomes" id="UP000243459">
    <property type="component" value="Chromosome 3"/>
</dbReference>
<organism evidence="2 3">
    <name type="scientific">Asparagus officinalis</name>
    <name type="common">Garden asparagus</name>
    <dbReference type="NCBI Taxonomy" id="4686"/>
    <lineage>
        <taxon>Eukaryota</taxon>
        <taxon>Viridiplantae</taxon>
        <taxon>Streptophyta</taxon>
        <taxon>Embryophyta</taxon>
        <taxon>Tracheophyta</taxon>
        <taxon>Spermatophyta</taxon>
        <taxon>Magnoliopsida</taxon>
        <taxon>Liliopsida</taxon>
        <taxon>Asparagales</taxon>
        <taxon>Asparagaceae</taxon>
        <taxon>Asparagoideae</taxon>
        <taxon>Asparagus</taxon>
    </lineage>
</organism>
<protein>
    <recommendedName>
        <fullName evidence="1">Rab-GAP TBC domain-containing protein</fullName>
    </recommendedName>
</protein>
<feature type="domain" description="Rab-GAP TBC" evidence="1">
    <location>
        <begin position="1"/>
        <end position="40"/>
    </location>
</feature>
<gene>
    <name evidence="2" type="ORF">A4U43_C03F12670</name>
</gene>
<evidence type="ECO:0000313" key="3">
    <source>
        <dbReference type="Proteomes" id="UP000243459"/>
    </source>
</evidence>
<dbReference type="SUPFAM" id="SSF47923">
    <property type="entry name" value="Ypt/Rab-GAP domain of gyp1p"/>
    <property type="match status" value="1"/>
</dbReference>
<dbReference type="InterPro" id="IPR000195">
    <property type="entry name" value="Rab-GAP-TBC_dom"/>
</dbReference>
<dbReference type="EMBL" id="CM007383">
    <property type="protein sequence ID" value="ONK75037.1"/>
    <property type="molecule type" value="Genomic_DNA"/>
</dbReference>
<dbReference type="Pfam" id="PF00566">
    <property type="entry name" value="RabGAP-TBC"/>
    <property type="match status" value="1"/>
</dbReference>
<reference evidence="3" key="1">
    <citation type="journal article" date="2017" name="Nat. Commun.">
        <title>The asparagus genome sheds light on the origin and evolution of a young Y chromosome.</title>
        <authorList>
            <person name="Harkess A."/>
            <person name="Zhou J."/>
            <person name="Xu C."/>
            <person name="Bowers J.E."/>
            <person name="Van der Hulst R."/>
            <person name="Ayyampalayam S."/>
            <person name="Mercati F."/>
            <person name="Riccardi P."/>
            <person name="McKain M.R."/>
            <person name="Kakrana A."/>
            <person name="Tang H."/>
            <person name="Ray J."/>
            <person name="Groenendijk J."/>
            <person name="Arikit S."/>
            <person name="Mathioni S.M."/>
            <person name="Nakano M."/>
            <person name="Shan H."/>
            <person name="Telgmann-Rauber A."/>
            <person name="Kanno A."/>
            <person name="Yue Z."/>
            <person name="Chen H."/>
            <person name="Li W."/>
            <person name="Chen Y."/>
            <person name="Xu X."/>
            <person name="Zhang Y."/>
            <person name="Luo S."/>
            <person name="Chen H."/>
            <person name="Gao J."/>
            <person name="Mao Z."/>
            <person name="Pires J.C."/>
            <person name="Luo M."/>
            <person name="Kudrna D."/>
            <person name="Wing R.A."/>
            <person name="Meyers B.C."/>
            <person name="Yi K."/>
            <person name="Kong H."/>
            <person name="Lavrijsen P."/>
            <person name="Sunseri F."/>
            <person name="Falavigna A."/>
            <person name="Ye Y."/>
            <person name="Leebens-Mack J.H."/>
            <person name="Chen G."/>
        </authorList>
    </citation>
    <scope>NUCLEOTIDE SEQUENCE [LARGE SCALE GENOMIC DNA]</scope>
    <source>
        <strain evidence="3">cv. DH0086</strain>
    </source>
</reference>
<proteinExistence type="predicted"/>
<dbReference type="InterPro" id="IPR001424">
    <property type="entry name" value="SOD_Cu_Zn_dom"/>
</dbReference>
<dbReference type="AlphaFoldDB" id="A0A5P1FCB9"/>
<keyword evidence="3" id="KW-1185">Reference proteome</keyword>
<dbReference type="PROSITE" id="PS50086">
    <property type="entry name" value="TBC_RABGAP"/>
    <property type="match status" value="1"/>
</dbReference>
<dbReference type="SUPFAM" id="SSF49329">
    <property type="entry name" value="Cu,Zn superoxide dismutase-like"/>
    <property type="match status" value="1"/>
</dbReference>
<evidence type="ECO:0000259" key="1">
    <source>
        <dbReference type="PROSITE" id="PS50086"/>
    </source>
</evidence>
<dbReference type="Gene3D" id="2.60.40.200">
    <property type="entry name" value="Superoxide dismutase, copper/zinc binding domain"/>
    <property type="match status" value="1"/>
</dbReference>